<proteinExistence type="predicted"/>
<dbReference type="RefSeq" id="WP_107203711.1">
    <property type="nucleotide sequence ID" value="NZ_CP015958.1"/>
</dbReference>
<evidence type="ECO:0000313" key="4">
    <source>
        <dbReference type="Proteomes" id="UP000509548"/>
    </source>
</evidence>
<name>A0A9Q6WK02_9BURK</name>
<dbReference type="AlphaFoldDB" id="A0A9Q6WK02"/>
<evidence type="ECO:0000313" key="2">
    <source>
        <dbReference type="EMBL" id="MEO1755053.1"/>
    </source>
</evidence>
<sequence length="110" mass="12465">MKTKTCPFLKKPCIEHECTMWTHIQGKHPQTGAIQDVWDCSVKWTPVLMVDHVHGLRGIQAAMESARNEITQRQDVLNDSIRIAASRQSARIRDIQPDATPSLDDGHTQH</sequence>
<organism evidence="3 4">
    <name type="scientific">Paraburkholderia caribensis</name>
    <dbReference type="NCBI Taxonomy" id="75105"/>
    <lineage>
        <taxon>Bacteria</taxon>
        <taxon>Pseudomonadati</taxon>
        <taxon>Pseudomonadota</taxon>
        <taxon>Betaproteobacteria</taxon>
        <taxon>Burkholderiales</taxon>
        <taxon>Burkholderiaceae</taxon>
        <taxon>Paraburkholderia</taxon>
    </lineage>
</organism>
<evidence type="ECO:0000313" key="5">
    <source>
        <dbReference type="Proteomes" id="UP001462961"/>
    </source>
</evidence>
<feature type="region of interest" description="Disordered" evidence="1">
    <location>
        <begin position="87"/>
        <end position="110"/>
    </location>
</feature>
<gene>
    <name evidence="3" type="ORF">A9O66_04005</name>
    <name evidence="2" type="ORF">VOI32_14050</name>
</gene>
<dbReference type="Proteomes" id="UP000509548">
    <property type="component" value="Chromosome 1"/>
</dbReference>
<protein>
    <submittedName>
        <fullName evidence="3">Uncharacterized protein</fullName>
    </submittedName>
</protein>
<keyword evidence="5" id="KW-1185">Reference proteome</keyword>
<accession>A0A9Q6WK02</accession>
<reference evidence="3" key="2">
    <citation type="submission" date="2016-06" db="EMBL/GenBank/DDBJ databases">
        <authorList>
            <person name="Huang P."/>
            <person name="Jiang X."/>
            <person name="Liu X."/>
        </authorList>
    </citation>
    <scope>NUCLEOTIDE SEQUENCE</scope>
    <source>
        <strain evidence="3">852011</strain>
    </source>
</reference>
<dbReference type="EMBL" id="CP015958">
    <property type="protein sequence ID" value="QLB61620.1"/>
    <property type="molecule type" value="Genomic_DNA"/>
</dbReference>
<reference evidence="2 5" key="3">
    <citation type="submission" date="2024-01" db="EMBL/GenBank/DDBJ databases">
        <title>The diversity of rhizobia nodulating Mimosa spp. in eleven states of Brazil covering several biomes is determined by host plant, location, and edaphic factors.</title>
        <authorList>
            <person name="Rouws L."/>
            <person name="Barauna A."/>
            <person name="Beukes C."/>
            <person name="De Faria S.M."/>
            <person name="Gross E."/>
            <person name="Dos Reis Junior F.B."/>
            <person name="Simon M."/>
            <person name="Maluk M."/>
            <person name="Odee D.W."/>
            <person name="Kenicer G."/>
            <person name="Young J.P.W."/>
            <person name="Reis V.M."/>
            <person name="Zilli J."/>
            <person name="James E.K."/>
        </authorList>
    </citation>
    <scope>NUCLEOTIDE SEQUENCE [LARGE SCALE GENOMIC DNA]</scope>
    <source>
        <strain evidence="2 5">JHI1651</strain>
    </source>
</reference>
<reference evidence="3 4" key="1">
    <citation type="journal article" date="2014" name="Genome Announc.">
        <title>Draft Genome Sequence of the Haloacid-Degrading Burkholderia caribensis Strain MBA4.</title>
        <authorList>
            <person name="Pan Y."/>
            <person name="Kong K.F."/>
            <person name="Tsang J.S."/>
        </authorList>
    </citation>
    <scope>NUCLEOTIDE SEQUENCE [LARGE SCALE GENOMIC DNA]</scope>
    <source>
        <strain evidence="3 4">852011</strain>
    </source>
</reference>
<evidence type="ECO:0000313" key="3">
    <source>
        <dbReference type="EMBL" id="QLB61620.1"/>
    </source>
</evidence>
<dbReference type="Proteomes" id="UP001462961">
    <property type="component" value="Unassembled WGS sequence"/>
</dbReference>
<evidence type="ECO:0000256" key="1">
    <source>
        <dbReference type="SAM" id="MobiDB-lite"/>
    </source>
</evidence>
<dbReference type="EMBL" id="JAYLVJ010000015">
    <property type="protein sequence ID" value="MEO1755053.1"/>
    <property type="molecule type" value="Genomic_DNA"/>
</dbReference>